<organism evidence="1">
    <name type="scientific">Tomelloso virus</name>
    <dbReference type="NCBI Taxonomy" id="2053981"/>
    <lineage>
        <taxon>Viruses</taxon>
        <taxon>Viruses incertae sedis</taxon>
        <taxon>Naldaviricetes</taxon>
        <taxon>Lefavirales</taxon>
        <taxon>Nudiviridae</taxon>
        <taxon>Alphanudivirus</taxon>
        <taxon>Alphanudivirus alterdromelanogasteris</taxon>
    </lineage>
</organism>
<dbReference type="KEGG" id="vg:41701413"/>
<accession>A0A2H4T2W1</accession>
<protein>
    <submittedName>
        <fullName evidence="1">OrNV gp062-like protein</fullName>
    </submittedName>
</protein>
<evidence type="ECO:0000313" key="1">
    <source>
        <dbReference type="EMBL" id="ATY70265.1"/>
    </source>
</evidence>
<keyword evidence="2" id="KW-1185">Reference proteome</keyword>
<dbReference type="RefSeq" id="YP_009553423.1">
    <property type="nucleotide sequence ID" value="NC_040789.1"/>
</dbReference>
<name>A0A2H4T2W1_9VIRU</name>
<sequence length="90" mass="10203">MDQIHDAFVELLTLGIITDSDEENVTIDLEALYSLGYVLVYNLTIPVFTTILNYNYMYDGILYTSNVVPRRALSTFVLSKIQTIGVSDFK</sequence>
<reference evidence="1" key="1">
    <citation type="journal article" date="2021" name="Virus">
        <title>The discovery, distribution and diversity of DNA viruses associated with Drosophila melanogaster in Europe.</title>
        <authorList>
            <person name="Wallace M.A."/>
            <person name="Coffman K.A."/>
            <person name="Gilbert C."/>
            <person name="Ravindran S."/>
            <person name="Albery G.F."/>
            <person name="Abbott J."/>
            <person name="Argyridou E."/>
            <person name="Bellosta P."/>
            <person name="Betancourt A.J."/>
            <person name="Colinet H."/>
            <person name="Eric K."/>
            <person name="Glaser-Schmitt A."/>
            <person name="Grath S."/>
            <person name="Jelic M."/>
            <person name="Kankare M."/>
            <person name="Kozeretska I."/>
            <person name="Loeschcke V."/>
            <person name="Montchamp-Moreau C."/>
            <person name="Ometto L."/>
            <person name="Onder B.S."/>
            <person name="Orengo D.J."/>
            <person name="Parsch J."/>
            <person name="Pascual M."/>
            <person name="Patenkovic A."/>
            <person name="Puerma E."/>
            <person name="Ritchie M.G."/>
            <person name="Rota-Stabelli O."/>
            <person name="Schou M.F."/>
            <person name="Serga S.V."/>
            <person name="Stamenkovic-Radak M."/>
            <person name="Tanaskovic M."/>
            <person name="Veselinovic M.S."/>
            <person name="Vieira J."/>
            <person name="Vieira C.P."/>
            <person name="Kapun M."/>
            <person name="Flatt T."/>
            <person name="Gonzalez J."/>
            <person name="Staubach F."/>
            <person name="Obbard D.J."/>
        </authorList>
    </citation>
    <scope>NUCLEOTIDE SEQUENCE</scope>
    <source>
        <strain evidence="1">DrosEU28 Tomelloso 2015</strain>
    </source>
</reference>
<dbReference type="Proteomes" id="UP000289333">
    <property type="component" value="Segment"/>
</dbReference>
<dbReference type="EMBL" id="KY457233">
    <property type="protein sequence ID" value="ATY70265.1"/>
    <property type="molecule type" value="Genomic_DNA"/>
</dbReference>
<proteinExistence type="predicted"/>
<dbReference type="OrthoDB" id="26920at10239"/>
<dbReference type="GeneID" id="41701413"/>
<evidence type="ECO:0000313" key="2">
    <source>
        <dbReference type="Proteomes" id="UP000289333"/>
    </source>
</evidence>